<protein>
    <submittedName>
        <fullName evidence="1">Zinc/iron permease</fullName>
    </submittedName>
</protein>
<organism evidence="1 2">
    <name type="scientific">Leucogyrophana mollusca</name>
    <dbReference type="NCBI Taxonomy" id="85980"/>
    <lineage>
        <taxon>Eukaryota</taxon>
        <taxon>Fungi</taxon>
        <taxon>Dikarya</taxon>
        <taxon>Basidiomycota</taxon>
        <taxon>Agaricomycotina</taxon>
        <taxon>Agaricomycetes</taxon>
        <taxon>Agaricomycetidae</taxon>
        <taxon>Boletales</taxon>
        <taxon>Boletales incertae sedis</taxon>
        <taxon>Leucogyrophana</taxon>
    </lineage>
</organism>
<sequence>MPVHAFWNVVAMSFIMGVGSYGAGLLPLSFSLSKTHLTRMSTLGTGLFIGSALGVVIPEGIEGMVSNNPDTFTSKIALWILLGFASMFLVEEYLSPHAKPLASHESAALPSEENHNIDLEELEREEGVAQAGARPNGTRTGRDPYMSSVQRAYPLSLGLIVHSFVDGYALGVSASKSMGLSMIVFLAIIVHKAPTALALTTSLLSMSLPASECKRHLMFFSLSTPVAALISFVIYSYAGGEGDIQLGAPLLFSGGTFLYVATVLQSVSDHVPASSRNETSKNTRTVLLLTGMFTPLLVSNMLGHGH</sequence>
<dbReference type="EMBL" id="MU266361">
    <property type="protein sequence ID" value="KAH7927761.1"/>
    <property type="molecule type" value="Genomic_DNA"/>
</dbReference>
<evidence type="ECO:0000313" key="2">
    <source>
        <dbReference type="Proteomes" id="UP000790709"/>
    </source>
</evidence>
<gene>
    <name evidence="1" type="ORF">BV22DRAFT_1006259</name>
</gene>
<dbReference type="Proteomes" id="UP000790709">
    <property type="component" value="Unassembled WGS sequence"/>
</dbReference>
<name>A0ACB8BQK9_9AGAM</name>
<proteinExistence type="predicted"/>
<accession>A0ACB8BQK9</accession>
<comment type="caution">
    <text evidence="1">The sequence shown here is derived from an EMBL/GenBank/DDBJ whole genome shotgun (WGS) entry which is preliminary data.</text>
</comment>
<keyword evidence="2" id="KW-1185">Reference proteome</keyword>
<evidence type="ECO:0000313" key="1">
    <source>
        <dbReference type="EMBL" id="KAH7927761.1"/>
    </source>
</evidence>
<reference evidence="1" key="1">
    <citation type="journal article" date="2021" name="New Phytol.">
        <title>Evolutionary innovations through gain and loss of genes in the ectomycorrhizal Boletales.</title>
        <authorList>
            <person name="Wu G."/>
            <person name="Miyauchi S."/>
            <person name="Morin E."/>
            <person name="Kuo A."/>
            <person name="Drula E."/>
            <person name="Varga T."/>
            <person name="Kohler A."/>
            <person name="Feng B."/>
            <person name="Cao Y."/>
            <person name="Lipzen A."/>
            <person name="Daum C."/>
            <person name="Hundley H."/>
            <person name="Pangilinan J."/>
            <person name="Johnson J."/>
            <person name="Barry K."/>
            <person name="LaButti K."/>
            <person name="Ng V."/>
            <person name="Ahrendt S."/>
            <person name="Min B."/>
            <person name="Choi I.G."/>
            <person name="Park H."/>
            <person name="Plett J.M."/>
            <person name="Magnuson J."/>
            <person name="Spatafora J.W."/>
            <person name="Nagy L.G."/>
            <person name="Henrissat B."/>
            <person name="Grigoriev I.V."/>
            <person name="Yang Z.L."/>
            <person name="Xu J."/>
            <person name="Martin F.M."/>
        </authorList>
    </citation>
    <scope>NUCLEOTIDE SEQUENCE</scope>
    <source>
        <strain evidence="1">KUC20120723A-06</strain>
    </source>
</reference>